<dbReference type="EMBL" id="ML975603">
    <property type="protein sequence ID" value="KAF1828232.1"/>
    <property type="molecule type" value="Genomic_DNA"/>
</dbReference>
<organism evidence="2 3">
    <name type="scientific">Decorospora gaudefroyi</name>
    <dbReference type="NCBI Taxonomy" id="184978"/>
    <lineage>
        <taxon>Eukaryota</taxon>
        <taxon>Fungi</taxon>
        <taxon>Dikarya</taxon>
        <taxon>Ascomycota</taxon>
        <taxon>Pezizomycotina</taxon>
        <taxon>Dothideomycetes</taxon>
        <taxon>Pleosporomycetidae</taxon>
        <taxon>Pleosporales</taxon>
        <taxon>Pleosporineae</taxon>
        <taxon>Pleosporaceae</taxon>
        <taxon>Decorospora</taxon>
    </lineage>
</organism>
<feature type="region of interest" description="Disordered" evidence="1">
    <location>
        <begin position="1"/>
        <end position="25"/>
    </location>
</feature>
<evidence type="ECO:0000313" key="3">
    <source>
        <dbReference type="Proteomes" id="UP000800040"/>
    </source>
</evidence>
<evidence type="ECO:0000313" key="2">
    <source>
        <dbReference type="EMBL" id="KAF1828232.1"/>
    </source>
</evidence>
<sequence>MESRIPSPNPIPGSPSAWPSTPSPLPSLSPLTTAFDLSRMSIPPTAYASTYAPAYEEPRSFPPAGHMPSLAPQQPSPPPTPDSITYRRIFDRVHGLLRGNLPEWWERNPEALHHLTARLAHVIIRHGQAGRFGPDGLGSLSEIFICIGHEDIKHYMCLAINAHWGNVVVILKGELCEKDGKDPMHDDALMELAKTGFDKEAARLYTGIAAEGLRR</sequence>
<gene>
    <name evidence="2" type="ORF">BDW02DRAFT_617360</name>
</gene>
<name>A0A6A5K207_9PLEO</name>
<keyword evidence="3" id="KW-1185">Reference proteome</keyword>
<dbReference type="Proteomes" id="UP000800040">
    <property type="component" value="Unassembled WGS sequence"/>
</dbReference>
<protein>
    <submittedName>
        <fullName evidence="2">Uncharacterized protein</fullName>
    </submittedName>
</protein>
<accession>A0A6A5K207</accession>
<proteinExistence type="predicted"/>
<feature type="region of interest" description="Disordered" evidence="1">
    <location>
        <begin position="58"/>
        <end position="84"/>
    </location>
</feature>
<reference evidence="2" key="1">
    <citation type="submission" date="2020-01" db="EMBL/GenBank/DDBJ databases">
        <authorList>
            <consortium name="DOE Joint Genome Institute"/>
            <person name="Haridas S."/>
            <person name="Albert R."/>
            <person name="Binder M."/>
            <person name="Bloem J."/>
            <person name="Labutti K."/>
            <person name="Salamov A."/>
            <person name="Andreopoulos B."/>
            <person name="Baker S.E."/>
            <person name="Barry K."/>
            <person name="Bills G."/>
            <person name="Bluhm B.H."/>
            <person name="Cannon C."/>
            <person name="Castanera R."/>
            <person name="Culley D.E."/>
            <person name="Daum C."/>
            <person name="Ezra D."/>
            <person name="Gonzalez J.B."/>
            <person name="Henrissat B."/>
            <person name="Kuo A."/>
            <person name="Liang C."/>
            <person name="Lipzen A."/>
            <person name="Lutzoni F."/>
            <person name="Magnuson J."/>
            <person name="Mondo S."/>
            <person name="Nolan M."/>
            <person name="Ohm R."/>
            <person name="Pangilinan J."/>
            <person name="Park H.-J."/>
            <person name="Ramirez L."/>
            <person name="Alfaro M."/>
            <person name="Sun H."/>
            <person name="Tritt A."/>
            <person name="Yoshinaga Y."/>
            <person name="Zwiers L.-H."/>
            <person name="Turgeon B.G."/>
            <person name="Goodwin S.B."/>
            <person name="Spatafora J.W."/>
            <person name="Crous P.W."/>
            <person name="Grigoriev I.V."/>
        </authorList>
    </citation>
    <scope>NUCLEOTIDE SEQUENCE</scope>
    <source>
        <strain evidence="2">P77</strain>
    </source>
</reference>
<dbReference type="AlphaFoldDB" id="A0A6A5K207"/>
<evidence type="ECO:0000256" key="1">
    <source>
        <dbReference type="SAM" id="MobiDB-lite"/>
    </source>
</evidence>
<dbReference type="OrthoDB" id="3682974at2759"/>